<protein>
    <submittedName>
        <fullName evidence="1">Uncharacterized protein</fullName>
    </submittedName>
</protein>
<evidence type="ECO:0000313" key="2">
    <source>
        <dbReference type="Proteomes" id="UP000799118"/>
    </source>
</evidence>
<proteinExistence type="predicted"/>
<organism evidence="1 2">
    <name type="scientific">Gymnopus androsaceus JB14</name>
    <dbReference type="NCBI Taxonomy" id="1447944"/>
    <lineage>
        <taxon>Eukaryota</taxon>
        <taxon>Fungi</taxon>
        <taxon>Dikarya</taxon>
        <taxon>Basidiomycota</taxon>
        <taxon>Agaricomycotina</taxon>
        <taxon>Agaricomycetes</taxon>
        <taxon>Agaricomycetidae</taxon>
        <taxon>Agaricales</taxon>
        <taxon>Marasmiineae</taxon>
        <taxon>Omphalotaceae</taxon>
        <taxon>Gymnopus</taxon>
    </lineage>
</organism>
<accession>A0A6A4GZM2</accession>
<sequence>MIYFGVFLDFIHSIFINELDESFYEARATWLMAHLIGFDDVAYQRGQRGKRIINPLCPHWEDGCASIAKDDTFRPAPRFMNVNTWQEAQNTKTMITLQEELLSSQHAITAGQTKHRGAEEAGIA</sequence>
<evidence type="ECO:0000313" key="1">
    <source>
        <dbReference type="EMBL" id="KAE9390564.1"/>
    </source>
</evidence>
<dbReference type="AlphaFoldDB" id="A0A6A4GZM2"/>
<reference evidence="1" key="1">
    <citation type="journal article" date="2019" name="Environ. Microbiol.">
        <title>Fungal ecological strategies reflected in gene transcription - a case study of two litter decomposers.</title>
        <authorList>
            <person name="Barbi F."/>
            <person name="Kohler A."/>
            <person name="Barry K."/>
            <person name="Baskaran P."/>
            <person name="Daum C."/>
            <person name="Fauchery L."/>
            <person name="Ihrmark K."/>
            <person name="Kuo A."/>
            <person name="LaButti K."/>
            <person name="Lipzen A."/>
            <person name="Morin E."/>
            <person name="Grigoriev I.V."/>
            <person name="Henrissat B."/>
            <person name="Lindahl B."/>
            <person name="Martin F."/>
        </authorList>
    </citation>
    <scope>NUCLEOTIDE SEQUENCE</scope>
    <source>
        <strain evidence="1">JB14</strain>
    </source>
</reference>
<name>A0A6A4GZM2_9AGAR</name>
<dbReference type="Proteomes" id="UP000799118">
    <property type="component" value="Unassembled WGS sequence"/>
</dbReference>
<dbReference type="EMBL" id="ML769653">
    <property type="protein sequence ID" value="KAE9390564.1"/>
    <property type="molecule type" value="Genomic_DNA"/>
</dbReference>
<keyword evidence="2" id="KW-1185">Reference proteome</keyword>
<gene>
    <name evidence="1" type="ORF">BT96DRAFT_1002138</name>
</gene>